<evidence type="ECO:0000256" key="12">
    <source>
        <dbReference type="RuleBase" id="RU003357"/>
    </source>
</evidence>
<gene>
    <name evidence="16" type="ORF">CWE22_09085</name>
</gene>
<keyword evidence="8 12" id="KW-0798">TonB box</keyword>
<keyword evidence="9 11" id="KW-0472">Membrane</keyword>
<evidence type="ECO:0000256" key="10">
    <source>
        <dbReference type="ARBA" id="ARBA00023237"/>
    </source>
</evidence>
<dbReference type="Proteomes" id="UP000287766">
    <property type="component" value="Unassembled WGS sequence"/>
</dbReference>
<evidence type="ECO:0000259" key="15">
    <source>
        <dbReference type="Pfam" id="PF07715"/>
    </source>
</evidence>
<dbReference type="Pfam" id="PF00593">
    <property type="entry name" value="TonB_dep_Rec_b-barrel"/>
    <property type="match status" value="1"/>
</dbReference>
<comment type="caution">
    <text evidence="16">The sequence shown here is derived from an EMBL/GenBank/DDBJ whole genome shotgun (WGS) entry which is preliminary data.</text>
</comment>
<evidence type="ECO:0000256" key="3">
    <source>
        <dbReference type="ARBA" id="ARBA00022452"/>
    </source>
</evidence>
<evidence type="ECO:0000256" key="8">
    <source>
        <dbReference type="ARBA" id="ARBA00023077"/>
    </source>
</evidence>
<evidence type="ECO:0000256" key="11">
    <source>
        <dbReference type="PROSITE-ProRule" id="PRU01360"/>
    </source>
</evidence>
<dbReference type="PANTHER" id="PTHR32552:SF81">
    <property type="entry name" value="TONB-DEPENDENT OUTER MEMBRANE RECEPTOR"/>
    <property type="match status" value="1"/>
</dbReference>
<feature type="signal peptide" evidence="13">
    <location>
        <begin position="1"/>
        <end position="28"/>
    </location>
</feature>
<reference evidence="17" key="1">
    <citation type="journal article" date="2018" name="Front. Microbiol.">
        <title>Genome-Based Analysis Reveals the Taxonomy and Diversity of the Family Idiomarinaceae.</title>
        <authorList>
            <person name="Liu Y."/>
            <person name="Lai Q."/>
            <person name="Shao Z."/>
        </authorList>
    </citation>
    <scope>NUCLEOTIDE SEQUENCE [LARGE SCALE GENOMIC DNA]</scope>
    <source>
        <strain evidence="17">KYW314</strain>
    </source>
</reference>
<dbReference type="AlphaFoldDB" id="A0A7Z7ESV0"/>
<comment type="subcellular location">
    <subcellularLocation>
        <location evidence="1 11">Cell outer membrane</location>
        <topology evidence="1 11">Multi-pass membrane protein</topology>
    </subcellularLocation>
</comment>
<organism evidence="16 17">
    <name type="scientific">Pseudidiomarina aestuarii</name>
    <dbReference type="NCBI Taxonomy" id="624146"/>
    <lineage>
        <taxon>Bacteria</taxon>
        <taxon>Pseudomonadati</taxon>
        <taxon>Pseudomonadota</taxon>
        <taxon>Gammaproteobacteria</taxon>
        <taxon>Alteromonadales</taxon>
        <taxon>Idiomarinaceae</taxon>
        <taxon>Pseudidiomarina</taxon>
    </lineage>
</organism>
<keyword evidence="17" id="KW-1185">Reference proteome</keyword>
<dbReference type="InterPro" id="IPR000531">
    <property type="entry name" value="Beta-barrel_TonB"/>
</dbReference>
<evidence type="ECO:0000256" key="4">
    <source>
        <dbReference type="ARBA" id="ARBA00022496"/>
    </source>
</evidence>
<dbReference type="InterPro" id="IPR012910">
    <property type="entry name" value="Plug_dom"/>
</dbReference>
<keyword evidence="13" id="KW-0732">Signal</keyword>
<dbReference type="GO" id="GO:0009279">
    <property type="term" value="C:cell outer membrane"/>
    <property type="evidence" value="ECO:0007669"/>
    <property type="project" value="UniProtKB-SubCell"/>
</dbReference>
<evidence type="ECO:0000256" key="7">
    <source>
        <dbReference type="ARBA" id="ARBA00023065"/>
    </source>
</evidence>
<evidence type="ECO:0000256" key="9">
    <source>
        <dbReference type="ARBA" id="ARBA00023136"/>
    </source>
</evidence>
<feature type="chain" id="PRO_5031537270" description="TonB-dependent receptor" evidence="13">
    <location>
        <begin position="29"/>
        <end position="753"/>
    </location>
</feature>
<sequence>MNHKINYLTRSIRMLVYGMSVVSLSAMAQQAEEPESQQNDVEDVEVIEVTSSRRVQTIQDVPAAVVAVDPDDFLERGLTSISDVIAEAPGFSFNSTIGHQGRGNISARGVSQRNDSAVTAIYLDDVPLTSSTGYAAGGRLYFDGLLGDVARVELVKGPQGTLYGATAIAGAIRYISNEPELFEARGNFGVDFSQINGGDFSQTYRGFYSFPIIEGKLGLTLAAFTSDKGGFVDQVDPATGNVRLENANDSEDYGYSADLYFNASDRLDIRLKLLKQESEYNYSSAVRIASVNKDEAYGEFKSDNSFEIDELTQDLASASFSYELDGMVLDFTTSKAKYEGYNAQDVRSLYGPLIEQLGGFAAGSVTEAPLSREVESDKTVHELRLTSTEEGDIEWLAGLFYTDESTDNAQRLIGMPQDFLALVARFPSDYNELAAFGNVTYYLNDNFDVTAGLRVSQTELALIFEQDGPFLGGSSVDIMDPVEETVETYLFTARYRPSNEMSFYGRIASGYRPASANLSVSDPFTGEQLSQTVVEQDDLWSYEVGIKGTADNDKLRYESSLYYINWDNFQTIVTFFGISTDGNARDGITVNGWEGSLDYQLTDNFGVRANAAFSDSTLNEDEPELFGLKGQSVPNIPKWTANAAAFYDYQLSDNIPGWVTASVRYKDGSRSSFENGDPLNPTVNVPSDDITTVSLTTGAEWGNWTATLYVNNLFNEKAYTFFNASAIPGTDQASITGIPLEPRKIGVSVSYKF</sequence>
<evidence type="ECO:0000256" key="6">
    <source>
        <dbReference type="ARBA" id="ARBA00023004"/>
    </source>
</evidence>
<dbReference type="Pfam" id="PF07715">
    <property type="entry name" value="Plug"/>
    <property type="match status" value="1"/>
</dbReference>
<keyword evidence="3 11" id="KW-1134">Transmembrane beta strand</keyword>
<evidence type="ECO:0000256" key="5">
    <source>
        <dbReference type="ARBA" id="ARBA00022692"/>
    </source>
</evidence>
<dbReference type="PANTHER" id="PTHR32552">
    <property type="entry name" value="FERRICHROME IRON RECEPTOR-RELATED"/>
    <property type="match status" value="1"/>
</dbReference>
<dbReference type="RefSeq" id="WP_169931121.1">
    <property type="nucleotide sequence ID" value="NZ_PIPR01000002.1"/>
</dbReference>
<dbReference type="InterPro" id="IPR039426">
    <property type="entry name" value="TonB-dep_rcpt-like"/>
</dbReference>
<dbReference type="GO" id="GO:0006826">
    <property type="term" value="P:iron ion transport"/>
    <property type="evidence" value="ECO:0007669"/>
    <property type="project" value="UniProtKB-KW"/>
</dbReference>
<dbReference type="EMBL" id="PIPR01000002">
    <property type="protein sequence ID" value="RUO39445.1"/>
    <property type="molecule type" value="Genomic_DNA"/>
</dbReference>
<keyword evidence="7" id="KW-0406">Ion transport</keyword>
<comment type="similarity">
    <text evidence="11 12">Belongs to the TonB-dependent receptor family.</text>
</comment>
<keyword evidence="6" id="KW-0408">Iron</keyword>
<feature type="domain" description="TonB-dependent receptor plug" evidence="15">
    <location>
        <begin position="58"/>
        <end position="171"/>
    </location>
</feature>
<feature type="domain" description="TonB-dependent receptor-like beta-barrel" evidence="14">
    <location>
        <begin position="261"/>
        <end position="713"/>
    </location>
</feature>
<evidence type="ECO:0000256" key="1">
    <source>
        <dbReference type="ARBA" id="ARBA00004571"/>
    </source>
</evidence>
<dbReference type="PROSITE" id="PS52016">
    <property type="entry name" value="TONB_DEPENDENT_REC_3"/>
    <property type="match status" value="1"/>
</dbReference>
<evidence type="ECO:0000256" key="2">
    <source>
        <dbReference type="ARBA" id="ARBA00022448"/>
    </source>
</evidence>
<keyword evidence="10 11" id="KW-0998">Cell outer membrane</keyword>
<keyword evidence="5 11" id="KW-0812">Transmembrane</keyword>
<evidence type="ECO:0000313" key="16">
    <source>
        <dbReference type="EMBL" id="RUO39445.1"/>
    </source>
</evidence>
<keyword evidence="2 11" id="KW-0813">Transport</keyword>
<evidence type="ECO:0008006" key="18">
    <source>
        <dbReference type="Google" id="ProtNLM"/>
    </source>
</evidence>
<keyword evidence="4" id="KW-0410">Iron transport</keyword>
<evidence type="ECO:0000256" key="13">
    <source>
        <dbReference type="SAM" id="SignalP"/>
    </source>
</evidence>
<dbReference type="InterPro" id="IPR036942">
    <property type="entry name" value="Beta-barrel_TonB_sf"/>
</dbReference>
<evidence type="ECO:0000313" key="17">
    <source>
        <dbReference type="Proteomes" id="UP000287766"/>
    </source>
</evidence>
<protein>
    <recommendedName>
        <fullName evidence="18">TonB-dependent receptor</fullName>
    </recommendedName>
</protein>
<proteinExistence type="inferred from homology"/>
<accession>A0A7Z7ESV0</accession>
<name>A0A7Z7ESV0_9GAMM</name>
<dbReference type="Gene3D" id="2.40.170.20">
    <property type="entry name" value="TonB-dependent receptor, beta-barrel domain"/>
    <property type="match status" value="1"/>
</dbReference>
<evidence type="ECO:0000259" key="14">
    <source>
        <dbReference type="Pfam" id="PF00593"/>
    </source>
</evidence>
<dbReference type="SUPFAM" id="SSF56935">
    <property type="entry name" value="Porins"/>
    <property type="match status" value="1"/>
</dbReference>